<dbReference type="FunFam" id="1.10.10.10:FF:000165">
    <property type="entry name" value="Vacuolar protein sorting protein (Vps36)"/>
    <property type="match status" value="1"/>
</dbReference>
<dbReference type="Proteomes" id="UP000441208">
    <property type="component" value="Unassembled WGS sequence"/>
</dbReference>
<evidence type="ECO:0000256" key="2">
    <source>
        <dbReference type="ARBA" id="ARBA00022448"/>
    </source>
</evidence>
<evidence type="ECO:0000313" key="12">
    <source>
        <dbReference type="EMBL" id="KAE9123146.1"/>
    </source>
</evidence>
<dbReference type="InterPro" id="IPR011993">
    <property type="entry name" value="PH-like_dom_sf"/>
</dbReference>
<dbReference type="Gene3D" id="2.30.29.30">
    <property type="entry name" value="Pleckstrin-homology domain (PH domain)/Phosphotyrosine-binding domain (PTB)"/>
    <property type="match status" value="1"/>
</dbReference>
<feature type="region of interest" description="Disordered" evidence="7">
    <location>
        <begin position="1"/>
        <end position="33"/>
    </location>
</feature>
<dbReference type="InterPro" id="IPR036390">
    <property type="entry name" value="WH_DNA-bd_sf"/>
</dbReference>
<comment type="subunit">
    <text evidence="6">Component of the endosomal sorting complex required for transport II (ESCRT-II).</text>
</comment>
<dbReference type="PANTHER" id="PTHR13128">
    <property type="entry name" value="VACUOLAR PROTEIN-SORTING-ASSOCIATED PROTEIN 36"/>
    <property type="match status" value="1"/>
</dbReference>
<dbReference type="Gene3D" id="1.10.10.10">
    <property type="entry name" value="Winged helix-like DNA-binding domain superfamily/Winged helix DNA-binding domain"/>
    <property type="match status" value="2"/>
</dbReference>
<dbReference type="InterPro" id="IPR037855">
    <property type="entry name" value="Vps36"/>
</dbReference>
<evidence type="ECO:0000256" key="7">
    <source>
        <dbReference type="SAM" id="MobiDB-lite"/>
    </source>
</evidence>
<dbReference type="Proteomes" id="UP000488956">
    <property type="component" value="Unassembled WGS sequence"/>
</dbReference>
<accession>A0A6A3SSV3</accession>
<evidence type="ECO:0000313" key="14">
    <source>
        <dbReference type="Proteomes" id="UP000429523"/>
    </source>
</evidence>
<dbReference type="EMBL" id="QXFZ01001344">
    <property type="protein sequence ID" value="KAE9092229.1"/>
    <property type="molecule type" value="Genomic_DNA"/>
</dbReference>
<evidence type="ECO:0000256" key="1">
    <source>
        <dbReference type="ARBA" id="ARBA00009697"/>
    </source>
</evidence>
<comment type="similarity">
    <text evidence="1 6">Belongs to the VPS36 family.</text>
</comment>
<evidence type="ECO:0000259" key="8">
    <source>
        <dbReference type="PROSITE" id="PS51495"/>
    </source>
</evidence>
<dbReference type="EMBL" id="QXGA01001294">
    <property type="protein sequence ID" value="KAE9123146.1"/>
    <property type="molecule type" value="Genomic_DNA"/>
</dbReference>
<keyword evidence="5" id="KW-0175">Coiled coil</keyword>
<comment type="function">
    <text evidence="6">Component of the ESCRT-II complex (endosomal sorting complex required for transport II), which is required for multivesicular body (MVB) formation and sorting of endosomal cargo proteins into MVBs.</text>
</comment>
<keyword evidence="2 6" id="KW-0813">Transport</keyword>
<sequence length="457" mass="50860">MSEASSSPRSVSSSAPTSSSGPRSSGHHGHPTFSNISAMDLLQSLPLTAAGRPALFGNEVEIYSEEHIGLYDRTLKTPHLHGRCSVTTHRLFYMDETSSPPVAFFVPLEWIVRITKEAGFLQRSAKVRVDITTRTPPFATSFLKLSFKDGGRDDFFNPLEASLKRKAWKDTQPSHLADRRLVKRQFNAADAGIAGIMRRQQEAQKETTELAATAFSDLANLMLKARDMVSLIERYVDTQKAAEDDRSTASREEDINKLSSLMLDMGITSPVTRENSGAAYYEQLARQLAEYLSDHMPRNGGIMTLSDIYCMFNRARGVELVSPDDLHHAALLQKKLKLGYSVRKFPGGLIVLQTDSHREDKVAERLAKMAQKSSSGYITSSDVSVEMHTSFPLAWEYLKVAEELGELCRDETFEGTNFYPNKFKQFVQDNELDDNVKAFGLGQGFSAPLDSLAAQIQ</sequence>
<dbReference type="Proteomes" id="UP000440732">
    <property type="component" value="Unassembled WGS sequence"/>
</dbReference>
<dbReference type="Proteomes" id="UP000429523">
    <property type="component" value="Unassembled WGS sequence"/>
</dbReference>
<dbReference type="GO" id="GO:0032266">
    <property type="term" value="F:phosphatidylinositol-3-phosphate binding"/>
    <property type="evidence" value="ECO:0007669"/>
    <property type="project" value="UniProtKB-UniRule"/>
</dbReference>
<evidence type="ECO:0000313" key="15">
    <source>
        <dbReference type="Proteomes" id="UP000440367"/>
    </source>
</evidence>
<proteinExistence type="inferred from homology"/>
<evidence type="ECO:0000313" key="18">
    <source>
        <dbReference type="Proteomes" id="UP000488956"/>
    </source>
</evidence>
<name>A0A6A3SSV3_9STRA</name>
<dbReference type="AlphaFoldDB" id="A0A6A3SSV3"/>
<dbReference type="GO" id="GO:0043130">
    <property type="term" value="F:ubiquitin binding"/>
    <property type="evidence" value="ECO:0007669"/>
    <property type="project" value="UniProtKB-UniRule"/>
</dbReference>
<evidence type="ECO:0000313" key="10">
    <source>
        <dbReference type="EMBL" id="KAE9092009.1"/>
    </source>
</evidence>
<dbReference type="GO" id="GO:0031902">
    <property type="term" value="C:late endosome membrane"/>
    <property type="evidence" value="ECO:0007669"/>
    <property type="project" value="UniProtKB-UniRule"/>
</dbReference>
<comment type="subcellular location">
    <subcellularLocation>
        <location evidence="6">Cytoplasm</location>
    </subcellularLocation>
    <subcellularLocation>
        <location evidence="6">Endosome</location>
    </subcellularLocation>
</comment>
<keyword evidence="3 6" id="KW-0967">Endosome</keyword>
<dbReference type="InterPro" id="IPR021648">
    <property type="entry name" value="GLUE_dom"/>
</dbReference>
<dbReference type="Gene3D" id="6.10.140.260">
    <property type="match status" value="1"/>
</dbReference>
<evidence type="ECO:0000313" key="9">
    <source>
        <dbReference type="EMBL" id="KAE8931081.1"/>
    </source>
</evidence>
<evidence type="ECO:0000313" key="16">
    <source>
        <dbReference type="Proteomes" id="UP000440732"/>
    </source>
</evidence>
<gene>
    <name evidence="13" type="ORF">PF002_g19791</name>
    <name evidence="12" type="ORF">PF006_g17483</name>
    <name evidence="11" type="ORF">PF007_g18596</name>
    <name evidence="9" type="ORF">PF009_g18846</name>
    <name evidence="10" type="ORF">PF010_g17966</name>
</gene>
<evidence type="ECO:0000256" key="3">
    <source>
        <dbReference type="ARBA" id="ARBA00022753"/>
    </source>
</evidence>
<dbReference type="PANTHER" id="PTHR13128:SF12">
    <property type="entry name" value="VACUOLAR PROTEIN-SORTING-ASSOCIATED PROTEIN 36"/>
    <property type="match status" value="1"/>
</dbReference>
<feature type="compositionally biased region" description="Low complexity" evidence="7">
    <location>
        <begin position="1"/>
        <end position="24"/>
    </location>
</feature>
<keyword evidence="6" id="KW-0963">Cytoplasm</keyword>
<dbReference type="FunFam" id="2.30.29.30:FF:000701">
    <property type="entry name" value="Vacuolar protein-sorting-associated protein 36"/>
    <property type="match status" value="1"/>
</dbReference>
<evidence type="ECO:0000313" key="13">
    <source>
        <dbReference type="EMBL" id="KAE9207141.1"/>
    </source>
</evidence>
<dbReference type="SUPFAM" id="SSF46785">
    <property type="entry name" value="Winged helix' DNA-binding domain"/>
    <property type="match status" value="2"/>
</dbReference>
<dbReference type="GO" id="GO:0000814">
    <property type="term" value="C:ESCRT II complex"/>
    <property type="evidence" value="ECO:0007669"/>
    <property type="project" value="UniProtKB-UniRule"/>
</dbReference>
<dbReference type="EMBL" id="QXGF01001287">
    <property type="protein sequence ID" value="KAE8931081.1"/>
    <property type="molecule type" value="Genomic_DNA"/>
</dbReference>
<dbReference type="InterPro" id="IPR040608">
    <property type="entry name" value="Snf8/Vps36"/>
</dbReference>
<dbReference type="EMBL" id="QXFX01001338">
    <property type="protein sequence ID" value="KAE9092009.1"/>
    <property type="molecule type" value="Genomic_DNA"/>
</dbReference>
<organism evidence="12 16">
    <name type="scientific">Phytophthora fragariae</name>
    <dbReference type="NCBI Taxonomy" id="53985"/>
    <lineage>
        <taxon>Eukaryota</taxon>
        <taxon>Sar</taxon>
        <taxon>Stramenopiles</taxon>
        <taxon>Oomycota</taxon>
        <taxon>Peronosporomycetes</taxon>
        <taxon>Peronosporales</taxon>
        <taxon>Peronosporaceae</taxon>
        <taxon>Phytophthora</taxon>
    </lineage>
</organism>
<evidence type="ECO:0000313" key="17">
    <source>
        <dbReference type="Proteomes" id="UP000441208"/>
    </source>
</evidence>
<evidence type="ECO:0000313" key="11">
    <source>
        <dbReference type="EMBL" id="KAE9092229.1"/>
    </source>
</evidence>
<dbReference type="GO" id="GO:0043328">
    <property type="term" value="P:protein transport to vacuole involved in ubiquitin-dependent protein catabolic process via the multivesicular body sorting pathway"/>
    <property type="evidence" value="ECO:0007669"/>
    <property type="project" value="UniProtKB-UniRule"/>
</dbReference>
<dbReference type="SUPFAM" id="SSF50729">
    <property type="entry name" value="PH domain-like"/>
    <property type="match status" value="1"/>
</dbReference>
<reference evidence="14 15" key="1">
    <citation type="submission" date="2018-08" db="EMBL/GenBank/DDBJ databases">
        <title>Genomic investigation of the strawberry pathogen Phytophthora fragariae indicates pathogenicity is determined by transcriptional variation in three key races.</title>
        <authorList>
            <person name="Adams T.M."/>
            <person name="Armitage A.D."/>
            <person name="Sobczyk M.K."/>
            <person name="Bates H.J."/>
            <person name="Dunwell J.M."/>
            <person name="Nellist C.F."/>
            <person name="Harrison R.J."/>
        </authorList>
    </citation>
    <scope>NUCLEOTIDE SEQUENCE [LARGE SCALE GENOMIC DNA]</scope>
    <source>
        <strain evidence="13 15">BC-1</strain>
        <strain evidence="12 16">NOV-5</strain>
        <strain evidence="11 17">NOV-71</strain>
        <strain evidence="9 14">NOV-9</strain>
        <strain evidence="10 18">ONT-3</strain>
    </source>
</reference>
<dbReference type="EMBL" id="QXGD01001393">
    <property type="protein sequence ID" value="KAE9207141.1"/>
    <property type="molecule type" value="Genomic_DNA"/>
</dbReference>
<protein>
    <recommendedName>
        <fullName evidence="6">Vacuolar protein-sorting-associated protein 36</fullName>
    </recommendedName>
    <alternativeName>
        <fullName evidence="6">ESCRT-II complex subunit VPS36</fullName>
    </alternativeName>
</protein>
<dbReference type="PROSITE" id="PS51495">
    <property type="entry name" value="GLUE"/>
    <property type="match status" value="1"/>
</dbReference>
<dbReference type="InterPro" id="IPR036388">
    <property type="entry name" value="WH-like_DNA-bd_sf"/>
</dbReference>
<dbReference type="Pfam" id="PF04157">
    <property type="entry name" value="EAP30"/>
    <property type="match status" value="1"/>
</dbReference>
<evidence type="ECO:0000256" key="6">
    <source>
        <dbReference type="RuleBase" id="RU367095"/>
    </source>
</evidence>
<feature type="domain" description="GLUE N-terminal" evidence="8">
    <location>
        <begin position="45"/>
        <end position="175"/>
    </location>
</feature>
<comment type="caution">
    <text evidence="12">The sequence shown here is derived from an EMBL/GenBank/DDBJ whole genome shotgun (WGS) entry which is preliminary data.</text>
</comment>
<dbReference type="Pfam" id="PF11605">
    <property type="entry name" value="Vps36_ESCRT-II"/>
    <property type="match status" value="1"/>
</dbReference>
<keyword evidence="4 6" id="KW-0653">Protein transport</keyword>
<evidence type="ECO:0000256" key="4">
    <source>
        <dbReference type="ARBA" id="ARBA00022927"/>
    </source>
</evidence>
<dbReference type="Proteomes" id="UP000440367">
    <property type="component" value="Unassembled WGS sequence"/>
</dbReference>
<evidence type="ECO:0000256" key="5">
    <source>
        <dbReference type="ARBA" id="ARBA00023054"/>
    </source>
</evidence>